<proteinExistence type="predicted"/>
<accession>A0A4U9VIZ0</accession>
<name>A0A4U9VIZ0_SERFO</name>
<sequence length="85" mass="9675">MHKDIQYIKQNYQHSGLSFTLEQHEDLKSHELMSLLAKADFPQLSLLFDFANMINANEEPLPALAAMASQITQVHIKDAVITHRS</sequence>
<evidence type="ECO:0000313" key="1">
    <source>
        <dbReference type="EMBL" id="VTR45422.1"/>
    </source>
</evidence>
<dbReference type="InterPro" id="IPR036237">
    <property type="entry name" value="Xyl_isomerase-like_sf"/>
</dbReference>
<protein>
    <submittedName>
        <fullName evidence="1">Xylose isomerase-like TIM barrel</fullName>
    </submittedName>
</protein>
<dbReference type="GO" id="GO:0016853">
    <property type="term" value="F:isomerase activity"/>
    <property type="evidence" value="ECO:0007669"/>
    <property type="project" value="UniProtKB-KW"/>
</dbReference>
<gene>
    <name evidence="1" type="ORF">NCTC12965_05240</name>
</gene>
<dbReference type="AlphaFoldDB" id="A0A4U9VIZ0"/>
<dbReference type="SUPFAM" id="SSF51658">
    <property type="entry name" value="Xylose isomerase-like"/>
    <property type="match status" value="1"/>
</dbReference>
<dbReference type="Gene3D" id="3.20.20.150">
    <property type="entry name" value="Divalent-metal-dependent TIM barrel enzymes"/>
    <property type="match status" value="1"/>
</dbReference>
<reference evidence="1" key="1">
    <citation type="submission" date="2019-05" db="EMBL/GenBank/DDBJ databases">
        <authorList>
            <consortium name="Pathogen Informatics"/>
        </authorList>
    </citation>
    <scope>NUCLEOTIDE SEQUENCE [LARGE SCALE GENOMIC DNA]</scope>
    <source>
        <strain evidence="1">NCTC12965</strain>
    </source>
</reference>
<keyword evidence="1" id="KW-0413">Isomerase</keyword>
<dbReference type="EMBL" id="CABEEZ010000113">
    <property type="protein sequence ID" value="VTR45422.1"/>
    <property type="molecule type" value="Genomic_DNA"/>
</dbReference>
<organism evidence="1">
    <name type="scientific">Serratia fonticola</name>
    <dbReference type="NCBI Taxonomy" id="47917"/>
    <lineage>
        <taxon>Bacteria</taxon>
        <taxon>Pseudomonadati</taxon>
        <taxon>Pseudomonadota</taxon>
        <taxon>Gammaproteobacteria</taxon>
        <taxon>Enterobacterales</taxon>
        <taxon>Yersiniaceae</taxon>
        <taxon>Serratia</taxon>
    </lineage>
</organism>